<keyword evidence="1" id="KW-1185">Reference proteome</keyword>
<dbReference type="PANTHER" id="PTHR33198">
    <property type="entry name" value="ANK_REP_REGION DOMAIN-CONTAINING PROTEIN-RELATED"/>
    <property type="match status" value="1"/>
</dbReference>
<dbReference type="InterPro" id="IPR036875">
    <property type="entry name" value="Znf_CCHC_sf"/>
</dbReference>
<evidence type="ECO:0000313" key="1">
    <source>
        <dbReference type="Proteomes" id="UP001652582"/>
    </source>
</evidence>
<reference evidence="2" key="1">
    <citation type="submission" date="2025-08" db="UniProtKB">
        <authorList>
            <consortium name="RefSeq"/>
        </authorList>
    </citation>
    <scope>IDENTIFICATION</scope>
</reference>
<accession>A0ABM3M632</accession>
<dbReference type="Gene3D" id="4.10.60.10">
    <property type="entry name" value="Zinc finger, CCHC-type"/>
    <property type="match status" value="1"/>
</dbReference>
<dbReference type="Proteomes" id="UP001652582">
    <property type="component" value="Unplaced"/>
</dbReference>
<protein>
    <submittedName>
        <fullName evidence="2">Uncharacterized protein LOC128199807 isoform X1</fullName>
    </submittedName>
</protein>
<name>A0ABM3M632_BICAN</name>
<dbReference type="GeneID" id="128199807"/>
<dbReference type="SUPFAM" id="SSF57756">
    <property type="entry name" value="Retrovirus zinc finger-like domains"/>
    <property type="match status" value="1"/>
</dbReference>
<dbReference type="RefSeq" id="XP_052746936.1">
    <property type="nucleotide sequence ID" value="XM_052890976.1"/>
</dbReference>
<evidence type="ECO:0000313" key="2">
    <source>
        <dbReference type="RefSeq" id="XP_052746936.1"/>
    </source>
</evidence>
<proteinExistence type="predicted"/>
<organism evidence="1 2">
    <name type="scientific">Bicyclus anynana</name>
    <name type="common">Squinting bush brown butterfly</name>
    <dbReference type="NCBI Taxonomy" id="110368"/>
    <lineage>
        <taxon>Eukaryota</taxon>
        <taxon>Metazoa</taxon>
        <taxon>Ecdysozoa</taxon>
        <taxon>Arthropoda</taxon>
        <taxon>Hexapoda</taxon>
        <taxon>Insecta</taxon>
        <taxon>Pterygota</taxon>
        <taxon>Neoptera</taxon>
        <taxon>Endopterygota</taxon>
        <taxon>Lepidoptera</taxon>
        <taxon>Glossata</taxon>
        <taxon>Ditrysia</taxon>
        <taxon>Papilionoidea</taxon>
        <taxon>Nymphalidae</taxon>
        <taxon>Satyrinae</taxon>
        <taxon>Satyrini</taxon>
        <taxon>Mycalesina</taxon>
        <taxon>Bicyclus</taxon>
    </lineage>
</organism>
<sequence length="394" mass="44682">MAGVIGNLTMFEPNAQNWELFGSKLKQFLALNKIETSEEKRAVLITHLSDDAYRLLINLVHPGNVEETEYDVLIKTFNKHFLPRRSTFADKDRFYSAAQMAGEALEDFAARLRGLSVYCNFGEALDVLLRDRFVLGLALGPERDRLFEKDASNLTFANALELAQKVSCARKSKAATATGTSQEGAEVGIKEEPLYHGNISKWRNRAPRTRRDVAVTEPEDDARPKCESCGLRNHLSEKCFFRFHKCKRCLEIGHISKACAVKKGQKVNNMHIESMPEENVSDGCNGSCEECQVFSLRCVNNNPILIPVLINNNVRLDMELDTGSSTSVISDELYYKYFSYLTLSKCLIKICFYNEHKITPMGCVDVQVTYSNCTKKLTFYLFIYLIHFICTPQK</sequence>
<gene>
    <name evidence="2" type="primary">LOC128199807</name>
</gene>
<dbReference type="PANTHER" id="PTHR33198:SF19">
    <property type="entry name" value="CCHC-TYPE DOMAIN-CONTAINING PROTEIN"/>
    <property type="match status" value="1"/>
</dbReference>